<dbReference type="PANTHER" id="PTHR40465:SF1">
    <property type="entry name" value="DUF6534 DOMAIN-CONTAINING PROTEIN"/>
    <property type="match status" value="1"/>
</dbReference>
<comment type="caution">
    <text evidence="4">The sequence shown here is derived from an EMBL/GenBank/DDBJ whole genome shotgun (WGS) entry which is preliminary data.</text>
</comment>
<dbReference type="AlphaFoldDB" id="A0A8H5B0W2"/>
<feature type="transmembrane region" description="Helical" evidence="2">
    <location>
        <begin position="73"/>
        <end position="98"/>
    </location>
</feature>
<organism evidence="4 5">
    <name type="scientific">Ephemerocybe angulata</name>
    <dbReference type="NCBI Taxonomy" id="980116"/>
    <lineage>
        <taxon>Eukaryota</taxon>
        <taxon>Fungi</taxon>
        <taxon>Dikarya</taxon>
        <taxon>Basidiomycota</taxon>
        <taxon>Agaricomycotina</taxon>
        <taxon>Agaricomycetes</taxon>
        <taxon>Agaricomycetidae</taxon>
        <taxon>Agaricales</taxon>
        <taxon>Agaricineae</taxon>
        <taxon>Psathyrellaceae</taxon>
        <taxon>Ephemerocybe</taxon>
    </lineage>
</organism>
<dbReference type="OrthoDB" id="2562493at2759"/>
<dbReference type="Proteomes" id="UP000541558">
    <property type="component" value="Unassembled WGS sequence"/>
</dbReference>
<evidence type="ECO:0000256" key="2">
    <source>
        <dbReference type="SAM" id="Phobius"/>
    </source>
</evidence>
<evidence type="ECO:0000256" key="1">
    <source>
        <dbReference type="SAM" id="MobiDB-lite"/>
    </source>
</evidence>
<accession>A0A8H5B0W2</accession>
<keyword evidence="2" id="KW-1133">Transmembrane helix</keyword>
<feature type="transmembrane region" description="Helical" evidence="2">
    <location>
        <begin position="44"/>
        <end position="61"/>
    </location>
</feature>
<dbReference type="PANTHER" id="PTHR40465">
    <property type="entry name" value="CHROMOSOME 1, WHOLE GENOME SHOTGUN SEQUENCE"/>
    <property type="match status" value="1"/>
</dbReference>
<evidence type="ECO:0000313" key="4">
    <source>
        <dbReference type="EMBL" id="KAF5314520.1"/>
    </source>
</evidence>
<feature type="compositionally biased region" description="Polar residues" evidence="1">
    <location>
        <begin position="230"/>
        <end position="243"/>
    </location>
</feature>
<gene>
    <name evidence="4" type="ORF">D9611_007099</name>
</gene>
<proteinExistence type="predicted"/>
<feature type="transmembrane region" description="Helical" evidence="2">
    <location>
        <begin position="155"/>
        <end position="174"/>
    </location>
</feature>
<sequence>MRELLSDCQCHFSSSFSMIYLSWIFTVVNFSNPAVFSNTHWPCAFIPIGTAVTACVSHLFLGLRMYGISKNKALYAIVLSMTMAELATGVAFGIRMWIMDDPTLLYTLRPFIVSWLTIQMTIDIFVSCFMSCFFHRCRTGYRRTDTVINRLIRGCIQTGAFSAMLAICGLVAFLVRPHTILYAMFMIPIGRTYTTTLMDTLNVRFELKERLMEGIDPHAGNVPWGRRGGTSASAQGSLNRTSAEGTQLSNLARKNLNAVDFPTFVVRDDASMDVYDTGIFKTSRPRGEGGSGKPGLGHSSCWSYGQGHIELGAGGAACCGQNPQWGGRQRGPVCGVHVNRRKAIGVARCWR</sequence>
<feature type="region of interest" description="Disordered" evidence="1">
    <location>
        <begin position="218"/>
        <end position="243"/>
    </location>
</feature>
<evidence type="ECO:0000259" key="3">
    <source>
        <dbReference type="Pfam" id="PF20152"/>
    </source>
</evidence>
<feature type="transmembrane region" description="Helical" evidence="2">
    <location>
        <begin position="110"/>
        <end position="134"/>
    </location>
</feature>
<keyword evidence="2" id="KW-0472">Membrane</keyword>
<evidence type="ECO:0000313" key="5">
    <source>
        <dbReference type="Proteomes" id="UP000541558"/>
    </source>
</evidence>
<name>A0A8H5B0W2_9AGAR</name>
<dbReference type="InterPro" id="IPR045339">
    <property type="entry name" value="DUF6534"/>
</dbReference>
<protein>
    <recommendedName>
        <fullName evidence="3">DUF6534 domain-containing protein</fullName>
    </recommendedName>
</protein>
<dbReference type="EMBL" id="JAACJK010000221">
    <property type="protein sequence ID" value="KAF5314520.1"/>
    <property type="molecule type" value="Genomic_DNA"/>
</dbReference>
<feature type="transmembrane region" description="Helical" evidence="2">
    <location>
        <begin position="12"/>
        <end position="32"/>
    </location>
</feature>
<reference evidence="4 5" key="1">
    <citation type="journal article" date="2020" name="ISME J.">
        <title>Uncovering the hidden diversity of litter-decomposition mechanisms in mushroom-forming fungi.</title>
        <authorList>
            <person name="Floudas D."/>
            <person name="Bentzer J."/>
            <person name="Ahren D."/>
            <person name="Johansson T."/>
            <person name="Persson P."/>
            <person name="Tunlid A."/>
        </authorList>
    </citation>
    <scope>NUCLEOTIDE SEQUENCE [LARGE SCALE GENOMIC DNA]</scope>
    <source>
        <strain evidence="4 5">CBS 175.51</strain>
    </source>
</reference>
<feature type="domain" description="DUF6534" evidence="3">
    <location>
        <begin position="120"/>
        <end position="204"/>
    </location>
</feature>
<keyword evidence="2" id="KW-0812">Transmembrane</keyword>
<keyword evidence="5" id="KW-1185">Reference proteome</keyword>
<dbReference type="Pfam" id="PF20152">
    <property type="entry name" value="DUF6534"/>
    <property type="match status" value="1"/>
</dbReference>